<keyword evidence="4" id="KW-1185">Reference proteome</keyword>
<keyword evidence="1" id="KW-0727">SH2 domain</keyword>
<dbReference type="Proteomes" id="UP000024635">
    <property type="component" value="Unassembled WGS sequence"/>
</dbReference>
<name>A0A016S7Q5_9BILA</name>
<feature type="domain" description="SH2" evidence="2">
    <location>
        <begin position="48"/>
        <end position="140"/>
    </location>
</feature>
<dbReference type="InterPro" id="IPR035849">
    <property type="entry name" value="Fes/Fps/Fer_SH2"/>
</dbReference>
<dbReference type="Gene3D" id="3.30.505.10">
    <property type="entry name" value="SH2 domain"/>
    <property type="match status" value="1"/>
</dbReference>
<dbReference type="Pfam" id="PF00017">
    <property type="entry name" value="SH2"/>
    <property type="match status" value="1"/>
</dbReference>
<dbReference type="AlphaFoldDB" id="A0A016S7Q5"/>
<accession>A0A016S7Q5</accession>
<dbReference type="STRING" id="53326.A0A016S7Q5"/>
<comment type="caution">
    <text evidence="3">The sequence shown here is derived from an EMBL/GenBank/DDBJ whole genome shotgun (WGS) entry which is preliminary data.</text>
</comment>
<evidence type="ECO:0000313" key="3">
    <source>
        <dbReference type="EMBL" id="EYB86476.1"/>
    </source>
</evidence>
<dbReference type="PROSITE" id="PS50001">
    <property type="entry name" value="SH2"/>
    <property type="match status" value="1"/>
</dbReference>
<dbReference type="OrthoDB" id="5846131at2759"/>
<gene>
    <name evidence="3" type="primary">Acey_s0278.g1163</name>
    <name evidence="3" type="ORF">Y032_0278g1163</name>
</gene>
<proteinExistence type="predicted"/>
<reference evidence="4" key="1">
    <citation type="journal article" date="2015" name="Nat. Genet.">
        <title>The genome and transcriptome of the zoonotic hookworm Ancylostoma ceylanicum identify infection-specific gene families.</title>
        <authorList>
            <person name="Schwarz E.M."/>
            <person name="Hu Y."/>
            <person name="Antoshechkin I."/>
            <person name="Miller M.M."/>
            <person name="Sternberg P.W."/>
            <person name="Aroian R.V."/>
        </authorList>
    </citation>
    <scope>NUCLEOTIDE SEQUENCE</scope>
    <source>
        <strain evidence="4">HY135</strain>
    </source>
</reference>
<dbReference type="InterPro" id="IPR000980">
    <property type="entry name" value="SH2"/>
</dbReference>
<evidence type="ECO:0000256" key="1">
    <source>
        <dbReference type="PROSITE-ProRule" id="PRU00191"/>
    </source>
</evidence>
<organism evidence="3 4">
    <name type="scientific">Ancylostoma ceylanicum</name>
    <dbReference type="NCBI Taxonomy" id="53326"/>
    <lineage>
        <taxon>Eukaryota</taxon>
        <taxon>Metazoa</taxon>
        <taxon>Ecdysozoa</taxon>
        <taxon>Nematoda</taxon>
        <taxon>Chromadorea</taxon>
        <taxon>Rhabditida</taxon>
        <taxon>Rhabditina</taxon>
        <taxon>Rhabditomorpha</taxon>
        <taxon>Strongyloidea</taxon>
        <taxon>Ancylostomatidae</taxon>
        <taxon>Ancylostomatinae</taxon>
        <taxon>Ancylostoma</taxon>
    </lineage>
</organism>
<dbReference type="InterPro" id="IPR036860">
    <property type="entry name" value="SH2_dom_sf"/>
</dbReference>
<dbReference type="SMART" id="SM00252">
    <property type="entry name" value="SH2"/>
    <property type="match status" value="1"/>
</dbReference>
<dbReference type="InterPro" id="IPR051853">
    <property type="entry name" value="SH2-Ras-GEF_adapter"/>
</dbReference>
<dbReference type="PANTHER" id="PTHR14247:SF8">
    <property type="entry name" value="RAS-GEF DOMAIN-CONTAINING PROTEIN"/>
    <property type="match status" value="1"/>
</dbReference>
<protein>
    <recommendedName>
        <fullName evidence="2">SH2 domain-containing protein</fullName>
    </recommendedName>
</protein>
<dbReference type="PANTHER" id="PTHR14247">
    <property type="entry name" value="BREAST CANCER ANTI-ESTROGEN RESISTANCE PROTEIN 3 HOMOLOG-LIKE PROTEIN"/>
    <property type="match status" value="1"/>
</dbReference>
<evidence type="ECO:0000313" key="4">
    <source>
        <dbReference type="Proteomes" id="UP000024635"/>
    </source>
</evidence>
<dbReference type="CDD" id="cd10361">
    <property type="entry name" value="SH2_Fps_family"/>
    <property type="match status" value="1"/>
</dbReference>
<dbReference type="SUPFAM" id="SSF55550">
    <property type="entry name" value="SH2 domain"/>
    <property type="match status" value="1"/>
</dbReference>
<sequence length="171" mass="20141">MSMRGATVAQACIHRGKQCYREYTMGMCGYTVTEWYGSSGVPLEDEPFYHGYMERKETERCLTKNGEFLVRKSVIRNNEGYIVSVRDKDQVLHLQIQEINPQKLYWLLTYCFLSISDLIRYHQTLKIPVYEGGVMLQSHIVREQWQLYHEQVDGTLFFPRNSVYHREGKGV</sequence>
<dbReference type="PRINTS" id="PR00401">
    <property type="entry name" value="SH2DOMAIN"/>
</dbReference>
<dbReference type="EMBL" id="JARK01001614">
    <property type="protein sequence ID" value="EYB86476.1"/>
    <property type="molecule type" value="Genomic_DNA"/>
</dbReference>
<evidence type="ECO:0000259" key="2">
    <source>
        <dbReference type="PROSITE" id="PS50001"/>
    </source>
</evidence>